<reference evidence="1 2" key="1">
    <citation type="journal article" date="2019" name="Nat. Ecol. Evol.">
        <title>Megaphylogeny resolves global patterns of mushroom evolution.</title>
        <authorList>
            <person name="Varga T."/>
            <person name="Krizsan K."/>
            <person name="Foldi C."/>
            <person name="Dima B."/>
            <person name="Sanchez-Garcia M."/>
            <person name="Sanchez-Ramirez S."/>
            <person name="Szollosi G.J."/>
            <person name="Szarkandi J.G."/>
            <person name="Papp V."/>
            <person name="Albert L."/>
            <person name="Andreopoulos W."/>
            <person name="Angelini C."/>
            <person name="Antonin V."/>
            <person name="Barry K.W."/>
            <person name="Bougher N.L."/>
            <person name="Buchanan P."/>
            <person name="Buyck B."/>
            <person name="Bense V."/>
            <person name="Catcheside P."/>
            <person name="Chovatia M."/>
            <person name="Cooper J."/>
            <person name="Damon W."/>
            <person name="Desjardin D."/>
            <person name="Finy P."/>
            <person name="Geml J."/>
            <person name="Haridas S."/>
            <person name="Hughes K."/>
            <person name="Justo A."/>
            <person name="Karasinski D."/>
            <person name="Kautmanova I."/>
            <person name="Kiss B."/>
            <person name="Kocsube S."/>
            <person name="Kotiranta H."/>
            <person name="LaButti K.M."/>
            <person name="Lechner B.E."/>
            <person name="Liimatainen K."/>
            <person name="Lipzen A."/>
            <person name="Lukacs Z."/>
            <person name="Mihaltcheva S."/>
            <person name="Morgado L.N."/>
            <person name="Niskanen T."/>
            <person name="Noordeloos M.E."/>
            <person name="Ohm R.A."/>
            <person name="Ortiz-Santana B."/>
            <person name="Ovrebo C."/>
            <person name="Racz N."/>
            <person name="Riley R."/>
            <person name="Savchenko A."/>
            <person name="Shiryaev A."/>
            <person name="Soop K."/>
            <person name="Spirin V."/>
            <person name="Szebenyi C."/>
            <person name="Tomsovsky M."/>
            <person name="Tulloss R.E."/>
            <person name="Uehling J."/>
            <person name="Grigoriev I.V."/>
            <person name="Vagvolgyi C."/>
            <person name="Papp T."/>
            <person name="Martin F.M."/>
            <person name="Miettinen O."/>
            <person name="Hibbett D.S."/>
            <person name="Nagy L.G."/>
        </authorList>
    </citation>
    <scope>NUCLEOTIDE SEQUENCE [LARGE SCALE GENOMIC DNA]</scope>
    <source>
        <strain evidence="1 2">NL-1719</strain>
    </source>
</reference>
<sequence>MHGDMSRYRSFDEGRGCYEPGEVTGTIRGKPQKVMLRTKVTGFIDARSRGRSKAHARSVHAEFSKLWPEKEELYPTEPGAPPRQLTPKQKAKVQALIEKRFKRNSSKRGRAVSKAVKVLMRGHRKRRRAPQASEAYIKLYPAKVQAVYLERKGDQKMTNGVRLNFLRKIAEELLAEEPEEILTKVATKQQAMRDALTESSNTRVEDNLENSALSDVYDGPTTIHGYGFPDAEVTFDANIRQVVEYQELKTVAAALDGIKISPDIPDVSDDEEDKPFPSLSSGPRTSVKDTDASDSEDEDSTPRPSAPKRGAKAAASIPRAQSCNSSSTGVVRDDDDHSPPPRPMPHRVGGTLVDDGSDSDDDEPTIATRVVKNLLELPLGTDEGSDSDSDLDEQIKPVTEEWDQKPGQDDEDDEWEGLGEGDDDDEWEGFGSDAAEDNKEGTDVDDVRKVPAPSSEAGDAMSVDEKPAQSELTTLPTPSLHVDPVKHAVQPATAAIVPTVDPALLKRAEANSKRLETRARNKALKEAKEAEVNAAKMAEATAAMALKAGAARAARINALGMAAAKAAKAAESQALRAEAKARKARDAVDHVQLKDTAATPSTNVMPLETTTTQQKTALATPMLSPIPSSTLAETATPSQLETPNDKKRKQGPTDDVQPASEPTEKPTLKRPKRLTQAPTPADAVVAGSRTLRKRK</sequence>
<protein>
    <submittedName>
        <fullName evidence="1">Uncharacterized protein</fullName>
    </submittedName>
</protein>
<organism evidence="1 2">
    <name type="scientific">Pluteus cervinus</name>
    <dbReference type="NCBI Taxonomy" id="181527"/>
    <lineage>
        <taxon>Eukaryota</taxon>
        <taxon>Fungi</taxon>
        <taxon>Dikarya</taxon>
        <taxon>Basidiomycota</taxon>
        <taxon>Agaricomycotina</taxon>
        <taxon>Agaricomycetes</taxon>
        <taxon>Agaricomycetidae</taxon>
        <taxon>Agaricales</taxon>
        <taxon>Pluteineae</taxon>
        <taxon>Pluteaceae</taxon>
        <taxon>Pluteus</taxon>
    </lineage>
</organism>
<evidence type="ECO:0000313" key="2">
    <source>
        <dbReference type="Proteomes" id="UP000308600"/>
    </source>
</evidence>
<keyword evidence="2" id="KW-1185">Reference proteome</keyword>
<dbReference type="EMBL" id="ML209151">
    <property type="protein sequence ID" value="TFK58900.1"/>
    <property type="molecule type" value="Genomic_DNA"/>
</dbReference>
<gene>
    <name evidence="1" type="ORF">BDN72DRAFT_865589</name>
</gene>
<evidence type="ECO:0000313" key="1">
    <source>
        <dbReference type="EMBL" id="TFK58900.1"/>
    </source>
</evidence>
<proteinExistence type="predicted"/>
<dbReference type="Proteomes" id="UP000308600">
    <property type="component" value="Unassembled WGS sequence"/>
</dbReference>
<accession>A0ACD2ZZN4</accession>
<name>A0ACD2ZZN4_9AGAR</name>